<dbReference type="GO" id="GO:1990904">
    <property type="term" value="C:ribonucleoprotein complex"/>
    <property type="evidence" value="ECO:0007669"/>
    <property type="project" value="UniProtKB-KW"/>
</dbReference>
<dbReference type="InterPro" id="IPR036049">
    <property type="entry name" value="Ribosomal_uL29_sf"/>
</dbReference>
<dbReference type="GO" id="GO:0006412">
    <property type="term" value="P:translation"/>
    <property type="evidence" value="ECO:0007669"/>
    <property type="project" value="UniProtKB-UniRule"/>
</dbReference>
<comment type="similarity">
    <text evidence="1 5">Belongs to the universal ribosomal protein uL29 family.</text>
</comment>
<evidence type="ECO:0000256" key="1">
    <source>
        <dbReference type="ARBA" id="ARBA00009254"/>
    </source>
</evidence>
<dbReference type="GO" id="GO:0003735">
    <property type="term" value="F:structural constituent of ribosome"/>
    <property type="evidence" value="ECO:0007669"/>
    <property type="project" value="InterPro"/>
</dbReference>
<comment type="caution">
    <text evidence="7">The sequence shown here is derived from an EMBL/GenBank/DDBJ whole genome shotgun (WGS) entry which is preliminary data.</text>
</comment>
<evidence type="ECO:0000313" key="7">
    <source>
        <dbReference type="EMBL" id="OGK17196.1"/>
    </source>
</evidence>
<evidence type="ECO:0000256" key="4">
    <source>
        <dbReference type="ARBA" id="ARBA00035204"/>
    </source>
</evidence>
<dbReference type="NCBIfam" id="TIGR00012">
    <property type="entry name" value="L29"/>
    <property type="match status" value="1"/>
</dbReference>
<proteinExistence type="inferred from homology"/>
<reference evidence="7 8" key="1">
    <citation type="journal article" date="2016" name="Nat. Commun.">
        <title>Thousands of microbial genomes shed light on interconnected biogeochemical processes in an aquifer system.</title>
        <authorList>
            <person name="Anantharaman K."/>
            <person name="Brown C.T."/>
            <person name="Hug L.A."/>
            <person name="Sharon I."/>
            <person name="Castelle C.J."/>
            <person name="Probst A.J."/>
            <person name="Thomas B.C."/>
            <person name="Singh A."/>
            <person name="Wilkins M.J."/>
            <person name="Karaoz U."/>
            <person name="Brodie E.L."/>
            <person name="Williams K.H."/>
            <person name="Hubbard S.S."/>
            <person name="Banfield J.F."/>
        </authorList>
    </citation>
    <scope>NUCLEOTIDE SEQUENCE [LARGE SCALE GENOMIC DNA]</scope>
</reference>
<evidence type="ECO:0000256" key="5">
    <source>
        <dbReference type="HAMAP-Rule" id="MF_00374"/>
    </source>
</evidence>
<dbReference type="GO" id="GO:0005840">
    <property type="term" value="C:ribosome"/>
    <property type="evidence" value="ECO:0007669"/>
    <property type="project" value="UniProtKB-KW"/>
</dbReference>
<evidence type="ECO:0000256" key="2">
    <source>
        <dbReference type="ARBA" id="ARBA00022980"/>
    </source>
</evidence>
<dbReference type="EMBL" id="MFZG01000010">
    <property type="protein sequence ID" value="OGK17196.1"/>
    <property type="molecule type" value="Genomic_DNA"/>
</dbReference>
<sequence>MRKIINEIKKKSITELENETVNLRNELAKLKLESAVNQVKDTNIIMKKRKELAVVLTILGQKKEIEKINNLNETS</sequence>
<evidence type="ECO:0000256" key="6">
    <source>
        <dbReference type="SAM" id="Coils"/>
    </source>
</evidence>
<protein>
    <recommendedName>
        <fullName evidence="4 5">Large ribosomal subunit protein uL29</fullName>
    </recommendedName>
</protein>
<keyword evidence="2 5" id="KW-0689">Ribosomal protein</keyword>
<feature type="coiled-coil region" evidence="6">
    <location>
        <begin position="6"/>
        <end position="33"/>
    </location>
</feature>
<dbReference type="HAMAP" id="MF_00374">
    <property type="entry name" value="Ribosomal_uL29"/>
    <property type="match status" value="1"/>
</dbReference>
<dbReference type="Proteomes" id="UP000177208">
    <property type="component" value="Unassembled WGS sequence"/>
</dbReference>
<evidence type="ECO:0000313" key="8">
    <source>
        <dbReference type="Proteomes" id="UP000177208"/>
    </source>
</evidence>
<dbReference type="AlphaFoldDB" id="A0A1F7GEA0"/>
<organism evidence="7 8">
    <name type="scientific">Candidatus Roizmanbacteria bacterium RIFCSPHIGHO2_01_FULL_39_12c</name>
    <dbReference type="NCBI Taxonomy" id="1802031"/>
    <lineage>
        <taxon>Bacteria</taxon>
        <taxon>Candidatus Roizmaniibacteriota</taxon>
    </lineage>
</organism>
<dbReference type="Pfam" id="PF00831">
    <property type="entry name" value="Ribosomal_L29"/>
    <property type="match status" value="1"/>
</dbReference>
<evidence type="ECO:0000256" key="3">
    <source>
        <dbReference type="ARBA" id="ARBA00023274"/>
    </source>
</evidence>
<dbReference type="SUPFAM" id="SSF46561">
    <property type="entry name" value="Ribosomal protein L29 (L29p)"/>
    <property type="match status" value="1"/>
</dbReference>
<dbReference type="InterPro" id="IPR001854">
    <property type="entry name" value="Ribosomal_uL29"/>
</dbReference>
<keyword evidence="6" id="KW-0175">Coiled coil</keyword>
<gene>
    <name evidence="5" type="primary">rpmC</name>
    <name evidence="7" type="ORF">A2774_02230</name>
</gene>
<name>A0A1F7GEA0_9BACT</name>
<dbReference type="Gene3D" id="1.10.287.310">
    <property type="match status" value="1"/>
</dbReference>
<accession>A0A1F7GEA0</accession>
<keyword evidence="3 5" id="KW-0687">Ribonucleoprotein</keyword>